<reference evidence="2 3" key="1">
    <citation type="submission" date="2020-08" db="EMBL/GenBank/DDBJ databases">
        <title>Sequencing the genomes of 1000 actinobacteria strains.</title>
        <authorList>
            <person name="Klenk H.-P."/>
        </authorList>
    </citation>
    <scope>NUCLEOTIDE SEQUENCE [LARGE SCALE GENOMIC DNA]</scope>
    <source>
        <strain evidence="2 3">DSM 28796</strain>
    </source>
</reference>
<comment type="caution">
    <text evidence="2">The sequence shown here is derived from an EMBL/GenBank/DDBJ whole genome shotgun (WGS) entry which is preliminary data.</text>
</comment>
<accession>A0A841AH14</accession>
<sequence length="507" mass="52992">MTAARSGPFRVTRRTFAGATVLALAGALAACTDDGDGGGIGVDLVADPPATAVLPGDELTATSVALSAALYASADAAIVTPEADLDAFLSLLDGQSLPLPLLIGTGGAVGEELDRLGAGTLITSAGTDLGDLAGDREITEIDLTAEEPGLPDVEGDGHQVPVALFLDPDQEVPAQGLATAVITAVGGTVAEAPGGDVGRTSDSVAVVRDAATEDPTHGVLALGDTFGGSDVFPSVVSRVTTTTSELPGGGITAFPGRRMIAAYGTPHTPSLGILGEQGLEETIERVKQMAADYEEFSDEQVIPAFEIITTVASAAAGADGDYSTELGIDGLREWVDAAGEAGVYVVLDLQPGTTHFLDQAKKYEELLLNPHVGLALDPEWRLKPGQRHMVQIGSVPAAEINEVITWLADLTAQNGLPQKVLILHQFNLRMISDRQDVDTSRPELAITLHADGHGNPGDKMATWEALQRDLPGGIFMAWKNFIDEDTPMFTPEETYALEPRPWFVSYQ</sequence>
<organism evidence="2 3">
    <name type="scientific">Brachybacterium aquaticum</name>
    <dbReference type="NCBI Taxonomy" id="1432564"/>
    <lineage>
        <taxon>Bacteria</taxon>
        <taxon>Bacillati</taxon>
        <taxon>Actinomycetota</taxon>
        <taxon>Actinomycetes</taxon>
        <taxon>Micrococcales</taxon>
        <taxon>Dermabacteraceae</taxon>
        <taxon>Brachybacterium</taxon>
    </lineage>
</organism>
<feature type="chain" id="PRO_5033054278" description="Lipoprotein" evidence="1">
    <location>
        <begin position="30"/>
        <end position="507"/>
    </location>
</feature>
<feature type="signal peptide" evidence="1">
    <location>
        <begin position="1"/>
        <end position="29"/>
    </location>
</feature>
<keyword evidence="1" id="KW-0732">Signal</keyword>
<evidence type="ECO:0008006" key="4">
    <source>
        <dbReference type="Google" id="ProtNLM"/>
    </source>
</evidence>
<dbReference type="AlphaFoldDB" id="A0A841AH14"/>
<dbReference type="EMBL" id="JACHLZ010000001">
    <property type="protein sequence ID" value="MBB5833227.1"/>
    <property type="molecule type" value="Genomic_DNA"/>
</dbReference>
<evidence type="ECO:0000313" key="2">
    <source>
        <dbReference type="EMBL" id="MBB5833227.1"/>
    </source>
</evidence>
<keyword evidence="3" id="KW-1185">Reference proteome</keyword>
<dbReference type="Proteomes" id="UP000588158">
    <property type="component" value="Unassembled WGS sequence"/>
</dbReference>
<evidence type="ECO:0000313" key="3">
    <source>
        <dbReference type="Proteomes" id="UP000588158"/>
    </source>
</evidence>
<name>A0A841AH14_9MICO</name>
<dbReference type="PROSITE" id="PS51257">
    <property type="entry name" value="PROKAR_LIPOPROTEIN"/>
    <property type="match status" value="1"/>
</dbReference>
<protein>
    <recommendedName>
        <fullName evidence="4">Lipoprotein</fullName>
    </recommendedName>
</protein>
<proteinExistence type="predicted"/>
<gene>
    <name evidence="2" type="ORF">HNR70_003040</name>
</gene>
<evidence type="ECO:0000256" key="1">
    <source>
        <dbReference type="SAM" id="SignalP"/>
    </source>
</evidence>